<dbReference type="Proteomes" id="UP000266568">
    <property type="component" value="Unassembled WGS sequence"/>
</dbReference>
<dbReference type="PANTHER" id="PTHR37299:SF1">
    <property type="entry name" value="STAGE 0 SPORULATION PROTEIN A HOMOLOG"/>
    <property type="match status" value="1"/>
</dbReference>
<evidence type="ECO:0000313" key="3">
    <source>
        <dbReference type="EMBL" id="RIA43876.1"/>
    </source>
</evidence>
<name>A0A397P2R8_9SPHN</name>
<dbReference type="RefSeq" id="WP_119035675.1">
    <property type="nucleotide sequence ID" value="NZ_QXDC01000003.1"/>
</dbReference>
<dbReference type="AlphaFoldDB" id="A0A397P2R8"/>
<keyword evidence="1" id="KW-1133">Transmembrane helix</keyword>
<dbReference type="EMBL" id="QXDC01000003">
    <property type="protein sequence ID" value="RIA43876.1"/>
    <property type="molecule type" value="Genomic_DNA"/>
</dbReference>
<gene>
    <name evidence="3" type="ORF">DFR49_2107</name>
</gene>
<feature type="domain" description="HTH LytTR-type" evidence="2">
    <location>
        <begin position="180"/>
        <end position="280"/>
    </location>
</feature>
<feature type="transmembrane region" description="Helical" evidence="1">
    <location>
        <begin position="21"/>
        <end position="41"/>
    </location>
</feature>
<reference evidence="3 4" key="1">
    <citation type="submission" date="2018-08" db="EMBL/GenBank/DDBJ databases">
        <title>Genomic Encyclopedia of Type Strains, Phase IV (KMG-IV): sequencing the most valuable type-strain genomes for metagenomic binning, comparative biology and taxonomic classification.</title>
        <authorList>
            <person name="Goeker M."/>
        </authorList>
    </citation>
    <scope>NUCLEOTIDE SEQUENCE [LARGE SCALE GENOMIC DNA]</scope>
    <source>
        <strain evidence="3 4">DSM 25527</strain>
    </source>
</reference>
<dbReference type="PANTHER" id="PTHR37299">
    <property type="entry name" value="TRANSCRIPTIONAL REGULATOR-RELATED"/>
    <property type="match status" value="1"/>
</dbReference>
<organism evidence="3 4">
    <name type="scientific">Hephaestia caeni</name>
    <dbReference type="NCBI Taxonomy" id="645617"/>
    <lineage>
        <taxon>Bacteria</taxon>
        <taxon>Pseudomonadati</taxon>
        <taxon>Pseudomonadota</taxon>
        <taxon>Alphaproteobacteria</taxon>
        <taxon>Sphingomonadales</taxon>
        <taxon>Sphingomonadaceae</taxon>
        <taxon>Hephaestia</taxon>
    </lineage>
</organism>
<protein>
    <submittedName>
        <fullName evidence="3">LytTR family transcriptional regulator</fullName>
    </submittedName>
</protein>
<feature type="transmembrane region" description="Helical" evidence="1">
    <location>
        <begin position="97"/>
        <end position="124"/>
    </location>
</feature>
<keyword evidence="1" id="KW-0472">Membrane</keyword>
<dbReference type="PIRSF" id="PIRSF031767">
    <property type="entry name" value="MHYE_LytTR"/>
    <property type="match status" value="1"/>
</dbReference>
<evidence type="ECO:0000313" key="4">
    <source>
        <dbReference type="Proteomes" id="UP000266568"/>
    </source>
</evidence>
<keyword evidence="4" id="KW-1185">Reference proteome</keyword>
<dbReference type="SMART" id="SM00850">
    <property type="entry name" value="LytTR"/>
    <property type="match status" value="1"/>
</dbReference>
<dbReference type="GO" id="GO:0003677">
    <property type="term" value="F:DNA binding"/>
    <property type="evidence" value="ECO:0007669"/>
    <property type="project" value="InterPro"/>
</dbReference>
<dbReference type="InterPro" id="IPR046947">
    <property type="entry name" value="LytR-like"/>
</dbReference>
<sequence>MQQASVTSGGWRGMNGAQRRLALLLGAGFLVILAVIMVANATSMASDFAAAGVPVTTAHVWLWEVSSIIAWLTLLPPIWLLVAWLARARLAWWKTALIVAAASVPASAWHIGLMVAIRILVYWLQGEQYRFMVGIGNPLLYEYRKDLGTYLQFAAIALVAQWLIARAATSGEAAPSVRTLAIGDGSITHHVPVDEIESVAAAGNYVEIAWAPRTLLHRATLAAVEAELGDAFVRIHRGRLVRRAAIRRVVTDKSGDFTVELASGVAVRGSRRYRDGLQSG</sequence>
<dbReference type="InterPro" id="IPR012379">
    <property type="entry name" value="LytTR_MHYE"/>
</dbReference>
<dbReference type="GO" id="GO:0000156">
    <property type="term" value="F:phosphorelay response regulator activity"/>
    <property type="evidence" value="ECO:0007669"/>
    <property type="project" value="InterPro"/>
</dbReference>
<comment type="caution">
    <text evidence="3">The sequence shown here is derived from an EMBL/GenBank/DDBJ whole genome shotgun (WGS) entry which is preliminary data.</text>
</comment>
<dbReference type="InterPro" id="IPR007492">
    <property type="entry name" value="LytTR_DNA-bd_dom"/>
</dbReference>
<proteinExistence type="predicted"/>
<dbReference type="Gene3D" id="2.40.50.1020">
    <property type="entry name" value="LytTr DNA-binding domain"/>
    <property type="match status" value="1"/>
</dbReference>
<evidence type="ECO:0000259" key="2">
    <source>
        <dbReference type="PROSITE" id="PS50930"/>
    </source>
</evidence>
<dbReference type="PROSITE" id="PS50930">
    <property type="entry name" value="HTH_LYTTR"/>
    <property type="match status" value="1"/>
</dbReference>
<dbReference type="OrthoDB" id="9781059at2"/>
<keyword evidence="1" id="KW-0812">Transmembrane</keyword>
<evidence type="ECO:0000256" key="1">
    <source>
        <dbReference type="SAM" id="Phobius"/>
    </source>
</evidence>
<feature type="transmembrane region" description="Helical" evidence="1">
    <location>
        <begin position="61"/>
        <end position="85"/>
    </location>
</feature>
<accession>A0A397P2R8</accession>
<dbReference type="Pfam" id="PF04397">
    <property type="entry name" value="LytTR"/>
    <property type="match status" value="1"/>
</dbReference>